<dbReference type="Proteomes" id="UP000016960">
    <property type="component" value="Unassembled WGS sequence"/>
</dbReference>
<dbReference type="STRING" id="582515.KR51_00024970"/>
<accession>U5DMR4</accession>
<reference evidence="1 2" key="1">
    <citation type="submission" date="2013-05" db="EMBL/GenBank/DDBJ databases">
        <title>Draft genome sequence of Rubidibacter lacunae KORDI 51-2.</title>
        <authorList>
            <person name="Choi D.H."/>
            <person name="Noh J.H."/>
            <person name="Kwon K.-K."/>
            <person name="Lee J.-H."/>
            <person name="Ryu J.-Y."/>
        </authorList>
    </citation>
    <scope>NUCLEOTIDE SEQUENCE [LARGE SCALE GENOMIC DNA]</scope>
    <source>
        <strain evidence="1 2">KORDI 51-2</strain>
    </source>
</reference>
<evidence type="ECO:0000313" key="1">
    <source>
        <dbReference type="EMBL" id="ERN40990.1"/>
    </source>
</evidence>
<evidence type="ECO:0008006" key="3">
    <source>
        <dbReference type="Google" id="ProtNLM"/>
    </source>
</evidence>
<protein>
    <recommendedName>
        <fullName evidence="3">MFS transporter</fullName>
    </recommendedName>
</protein>
<feature type="non-terminal residue" evidence="1">
    <location>
        <position position="52"/>
    </location>
</feature>
<proteinExistence type="predicted"/>
<dbReference type="AlphaFoldDB" id="U5DMR4"/>
<comment type="caution">
    <text evidence="1">The sequence shown here is derived from an EMBL/GenBank/DDBJ whole genome shotgun (WGS) entry which is preliminary data.</text>
</comment>
<sequence>MMIWSAQLHFSLFPIGTIALAIPIAGPLADRVFEPLMSAPHGISARLGELFG</sequence>
<gene>
    <name evidence="1" type="ORF">KR51_00024970</name>
</gene>
<organism evidence="1 2">
    <name type="scientific">Rubidibacter lacunae KORDI 51-2</name>
    <dbReference type="NCBI Taxonomy" id="582515"/>
    <lineage>
        <taxon>Bacteria</taxon>
        <taxon>Bacillati</taxon>
        <taxon>Cyanobacteriota</taxon>
        <taxon>Cyanophyceae</taxon>
        <taxon>Oscillatoriophycideae</taxon>
        <taxon>Chroococcales</taxon>
        <taxon>Aphanothecaceae</taxon>
        <taxon>Rubidibacter</taxon>
    </lineage>
</organism>
<dbReference type="EMBL" id="ASSJ01000060">
    <property type="protein sequence ID" value="ERN40990.1"/>
    <property type="molecule type" value="Genomic_DNA"/>
</dbReference>
<keyword evidence="2" id="KW-1185">Reference proteome</keyword>
<name>U5DMR4_9CHRO</name>
<dbReference type="InParanoid" id="U5DMR4"/>
<evidence type="ECO:0000313" key="2">
    <source>
        <dbReference type="Proteomes" id="UP000016960"/>
    </source>
</evidence>